<protein>
    <submittedName>
        <fullName evidence="2">TIGR03936 family radical SAM-associated protein</fullName>
    </submittedName>
</protein>
<sequence length="225" mass="25574">MKVRIKFSKEGPVRFIGHLDIMRYFQKAIRRAGIDIAYSTGFSPHQIMSFASPLSVGHESCGEYFDVELNSITDTEDIKMLLNQTMAEGIQILQVAVLDETEGNAMASVAAADYLISFRDSVSLPDDWKEKLTAFYEKDKIPVIKKTKKGEREIDLKETIYQLEIREDQVYMLLDAGSGSNMKPGFVLETFCTAENISLPEYPFRVRRLETYKRTGEGRLVPLIP</sequence>
<proteinExistence type="predicted"/>
<reference evidence="2 3" key="1">
    <citation type="journal article" date="2021" name="ISME Commun">
        <title>Automated analysis of genomic sequences facilitates high-throughput and comprehensive description of bacteria.</title>
        <authorList>
            <person name="Hitch T.C.A."/>
        </authorList>
    </citation>
    <scope>NUCLEOTIDE SEQUENCE [LARGE SCALE GENOMIC DNA]</scope>
    <source>
        <strain evidence="2 3">Sanger_18</strain>
    </source>
</reference>
<organism evidence="2 3">
    <name type="scientific">Suilimivivens aceti</name>
    <dbReference type="NCBI Taxonomy" id="2981774"/>
    <lineage>
        <taxon>Bacteria</taxon>
        <taxon>Bacillati</taxon>
        <taxon>Bacillota</taxon>
        <taxon>Clostridia</taxon>
        <taxon>Lachnospirales</taxon>
        <taxon>Lachnospiraceae</taxon>
        <taxon>Suilimivivens</taxon>
    </lineage>
</organism>
<dbReference type="Proteomes" id="UP001652432">
    <property type="component" value="Unassembled WGS sequence"/>
</dbReference>
<dbReference type="InterPro" id="IPR018768">
    <property type="entry name" value="DUF2344"/>
</dbReference>
<name>A0ABT2SZF6_9FIRM</name>
<gene>
    <name evidence="2" type="ORF">OCV77_02480</name>
</gene>
<dbReference type="NCBIfam" id="TIGR03936">
    <property type="entry name" value="sam_1_link_chp"/>
    <property type="match status" value="1"/>
</dbReference>
<dbReference type="EMBL" id="JAOQKJ010000002">
    <property type="protein sequence ID" value="MCU6743378.1"/>
    <property type="molecule type" value="Genomic_DNA"/>
</dbReference>
<feature type="domain" description="DUF2344" evidence="1">
    <location>
        <begin position="2"/>
        <end position="184"/>
    </location>
</feature>
<keyword evidence="3" id="KW-1185">Reference proteome</keyword>
<evidence type="ECO:0000313" key="2">
    <source>
        <dbReference type="EMBL" id="MCU6743378.1"/>
    </source>
</evidence>
<dbReference type="RefSeq" id="WP_262573064.1">
    <property type="nucleotide sequence ID" value="NZ_JAOQKJ010000002.1"/>
</dbReference>
<accession>A0ABT2SZF6</accession>
<dbReference type="Pfam" id="PF10105">
    <property type="entry name" value="DUF2344"/>
    <property type="match status" value="1"/>
</dbReference>
<evidence type="ECO:0000259" key="1">
    <source>
        <dbReference type="Pfam" id="PF10105"/>
    </source>
</evidence>
<comment type="caution">
    <text evidence="2">The sequence shown here is derived from an EMBL/GenBank/DDBJ whole genome shotgun (WGS) entry which is preliminary data.</text>
</comment>
<evidence type="ECO:0000313" key="3">
    <source>
        <dbReference type="Proteomes" id="UP001652432"/>
    </source>
</evidence>